<evidence type="ECO:0000256" key="6">
    <source>
        <dbReference type="ARBA" id="ARBA00022692"/>
    </source>
</evidence>
<dbReference type="Proteomes" id="UP000886058">
    <property type="component" value="Unassembled WGS sequence"/>
</dbReference>
<keyword evidence="8" id="KW-0249">Electron transport</keyword>
<feature type="transmembrane region" description="Helical" evidence="12">
    <location>
        <begin position="179"/>
        <end position="200"/>
    </location>
</feature>
<comment type="similarity">
    <text evidence="2">Belongs to the cytochrome ubiquinol oxidase subunit 1 family.</text>
</comment>
<keyword evidence="11 12" id="KW-0472">Membrane</keyword>
<reference evidence="13" key="1">
    <citation type="journal article" date="2020" name="mSystems">
        <title>Genome- and Community-Level Interaction Insights into Carbon Utilization and Element Cycling Functions of Hydrothermarchaeota in Hydrothermal Sediment.</title>
        <authorList>
            <person name="Zhou Z."/>
            <person name="Liu Y."/>
            <person name="Xu W."/>
            <person name="Pan J."/>
            <person name="Luo Z.H."/>
            <person name="Li M."/>
        </authorList>
    </citation>
    <scope>NUCLEOTIDE SEQUENCE [LARGE SCALE GENOMIC DNA]</scope>
    <source>
        <strain evidence="13">HyVt-633</strain>
    </source>
</reference>
<keyword evidence="3" id="KW-0813">Transport</keyword>
<evidence type="ECO:0000256" key="7">
    <source>
        <dbReference type="ARBA" id="ARBA00022723"/>
    </source>
</evidence>
<evidence type="ECO:0000256" key="5">
    <source>
        <dbReference type="ARBA" id="ARBA00022617"/>
    </source>
</evidence>
<evidence type="ECO:0000256" key="12">
    <source>
        <dbReference type="SAM" id="Phobius"/>
    </source>
</evidence>
<proteinExistence type="inferred from homology"/>
<feature type="non-terminal residue" evidence="13">
    <location>
        <position position="1"/>
    </location>
</feature>
<feature type="transmembrane region" description="Helical" evidence="12">
    <location>
        <begin position="31"/>
        <end position="55"/>
    </location>
</feature>
<sequence length="299" mass="32759">PVGYQMAADGSRAEMTSFSELLFNPYVWLQFPHVIAAGVTTGGFLVIAVSVWHLMRKTGDEDAFRTSLKFGAIYAFVGTVLVTMAGHTQMQEMVHNQPMKVAAAEALWETEDPASFSLFTIGDEEKMEDVFSIRIPGMLSFLAFNSFEGEIKGIKDLQEKYVAQYGPGNYVPSVVTAYWSFRFMVGAGTVMLLTAVIALFKVIRDDYNFGKLTGALLIWSLFLPYIANSAGWILTEMGRQPWIVFGLLTTEQAVTPASVVSSGELLLSVVVFTIIYGALTLVDALLLKKYATAGLHGAE</sequence>
<evidence type="ECO:0000256" key="10">
    <source>
        <dbReference type="ARBA" id="ARBA00023004"/>
    </source>
</evidence>
<keyword evidence="6 12" id="KW-0812">Transmembrane</keyword>
<keyword evidence="7" id="KW-0479">Metal-binding</keyword>
<dbReference type="PANTHER" id="PTHR30365:SF15">
    <property type="entry name" value="CYTOCHROME BD UBIQUINOL OXIDASE SUBUNIT 1"/>
    <property type="match status" value="1"/>
</dbReference>
<protein>
    <submittedName>
        <fullName evidence="13">Cytochrome ubiquinol oxidase subunit I</fullName>
    </submittedName>
</protein>
<dbReference type="AlphaFoldDB" id="A0A7C5HI14"/>
<organism evidence="13">
    <name type="scientific">Chlorobaculum parvum</name>
    <dbReference type="NCBI Taxonomy" id="274539"/>
    <lineage>
        <taxon>Bacteria</taxon>
        <taxon>Pseudomonadati</taxon>
        <taxon>Chlorobiota</taxon>
        <taxon>Chlorobiia</taxon>
        <taxon>Chlorobiales</taxon>
        <taxon>Chlorobiaceae</taxon>
        <taxon>Chlorobaculum</taxon>
    </lineage>
</organism>
<feature type="transmembrane region" description="Helical" evidence="12">
    <location>
        <begin position="67"/>
        <end position="86"/>
    </location>
</feature>
<evidence type="ECO:0000256" key="4">
    <source>
        <dbReference type="ARBA" id="ARBA00022475"/>
    </source>
</evidence>
<dbReference type="GO" id="GO:0005886">
    <property type="term" value="C:plasma membrane"/>
    <property type="evidence" value="ECO:0007669"/>
    <property type="project" value="UniProtKB-SubCell"/>
</dbReference>
<comment type="subcellular location">
    <subcellularLocation>
        <location evidence="1">Cell membrane</location>
        <topology evidence="1">Multi-pass membrane protein</topology>
    </subcellularLocation>
</comment>
<comment type="caution">
    <text evidence="13">The sequence shown here is derived from an EMBL/GenBank/DDBJ whole genome shotgun (WGS) entry which is preliminary data.</text>
</comment>
<keyword evidence="5" id="KW-0349">Heme</keyword>
<evidence type="ECO:0000313" key="13">
    <source>
        <dbReference type="EMBL" id="HHE31242.1"/>
    </source>
</evidence>
<feature type="transmembrane region" description="Helical" evidence="12">
    <location>
        <begin position="212"/>
        <end position="234"/>
    </location>
</feature>
<keyword evidence="10" id="KW-0408">Iron</keyword>
<gene>
    <name evidence="13" type="ORF">ENL07_01030</name>
</gene>
<keyword evidence="9 12" id="KW-1133">Transmembrane helix</keyword>
<evidence type="ECO:0000256" key="9">
    <source>
        <dbReference type="ARBA" id="ARBA00022989"/>
    </source>
</evidence>
<feature type="transmembrane region" description="Helical" evidence="12">
    <location>
        <begin position="265"/>
        <end position="287"/>
    </location>
</feature>
<dbReference type="GO" id="GO:0016682">
    <property type="term" value="F:oxidoreductase activity, acting on diphenols and related substances as donors, oxygen as acceptor"/>
    <property type="evidence" value="ECO:0007669"/>
    <property type="project" value="TreeGrafter"/>
</dbReference>
<accession>A0A7C5HI14</accession>
<dbReference type="Pfam" id="PF01654">
    <property type="entry name" value="Cyt_bd_oxida_I"/>
    <property type="match status" value="1"/>
</dbReference>
<keyword evidence="4" id="KW-1003">Cell membrane</keyword>
<evidence type="ECO:0000256" key="1">
    <source>
        <dbReference type="ARBA" id="ARBA00004651"/>
    </source>
</evidence>
<dbReference type="GO" id="GO:0009055">
    <property type="term" value="F:electron transfer activity"/>
    <property type="evidence" value="ECO:0007669"/>
    <property type="project" value="InterPro"/>
</dbReference>
<dbReference type="InterPro" id="IPR002585">
    <property type="entry name" value="Cyt-d_ubiquinol_oxidase_su_1"/>
</dbReference>
<dbReference type="GO" id="GO:0020037">
    <property type="term" value="F:heme binding"/>
    <property type="evidence" value="ECO:0007669"/>
    <property type="project" value="TreeGrafter"/>
</dbReference>
<name>A0A7C5HI14_9CHLB</name>
<dbReference type="GO" id="GO:0019646">
    <property type="term" value="P:aerobic electron transport chain"/>
    <property type="evidence" value="ECO:0007669"/>
    <property type="project" value="InterPro"/>
</dbReference>
<dbReference type="EMBL" id="DRSQ01000023">
    <property type="protein sequence ID" value="HHE31242.1"/>
    <property type="molecule type" value="Genomic_DNA"/>
</dbReference>
<dbReference type="GO" id="GO:0046872">
    <property type="term" value="F:metal ion binding"/>
    <property type="evidence" value="ECO:0007669"/>
    <property type="project" value="UniProtKB-KW"/>
</dbReference>
<evidence type="ECO:0000256" key="2">
    <source>
        <dbReference type="ARBA" id="ARBA00009819"/>
    </source>
</evidence>
<evidence type="ECO:0000256" key="11">
    <source>
        <dbReference type="ARBA" id="ARBA00023136"/>
    </source>
</evidence>
<evidence type="ECO:0000256" key="8">
    <source>
        <dbReference type="ARBA" id="ARBA00022982"/>
    </source>
</evidence>
<evidence type="ECO:0000256" key="3">
    <source>
        <dbReference type="ARBA" id="ARBA00022448"/>
    </source>
</evidence>
<dbReference type="PANTHER" id="PTHR30365">
    <property type="entry name" value="CYTOCHROME D UBIQUINOL OXIDASE"/>
    <property type="match status" value="1"/>
</dbReference>
<dbReference type="GO" id="GO:0070069">
    <property type="term" value="C:cytochrome complex"/>
    <property type="evidence" value="ECO:0007669"/>
    <property type="project" value="InterPro"/>
</dbReference>